<evidence type="ECO:0000313" key="3">
    <source>
        <dbReference type="EMBL" id="VTJ67645.1"/>
    </source>
</evidence>
<reference evidence="2" key="2">
    <citation type="submission" date="2020-08" db="EMBL/GenBank/DDBJ databases">
        <authorList>
            <person name="Shumante A."/>
            <person name="Zimin A.V."/>
            <person name="Puiu D."/>
            <person name="Salzberg S.L."/>
        </authorList>
    </citation>
    <scope>NUCLEOTIDE SEQUENCE</scope>
    <source>
        <strain evidence="2">WC2-LM</strain>
        <tissue evidence="2">Liver</tissue>
    </source>
</reference>
<accession>A0A5E4BE71</accession>
<gene>
    <name evidence="2" type="ORF">GHT09_009655</name>
    <name evidence="3" type="ORF">MONAX_5E021934</name>
</gene>
<sequence>MPESLAHGIHSTDRGPQGTRGHNPGDKQVQAYKGSAASSRLIHQWLLPPCLPVAALASV</sequence>
<protein>
    <submittedName>
        <fullName evidence="3">Uncharacterized protein</fullName>
    </submittedName>
</protein>
<name>A0A5E4BE71_MARMO</name>
<proteinExistence type="predicted"/>
<dbReference type="AlphaFoldDB" id="A0A5E4BE71"/>
<feature type="region of interest" description="Disordered" evidence="1">
    <location>
        <begin position="1"/>
        <end position="29"/>
    </location>
</feature>
<dbReference type="EMBL" id="WJEC01008204">
    <property type="protein sequence ID" value="KAF7463319.1"/>
    <property type="molecule type" value="Genomic_DNA"/>
</dbReference>
<dbReference type="EMBL" id="CABDUW010000390">
    <property type="protein sequence ID" value="VTJ67645.1"/>
    <property type="molecule type" value="Genomic_DNA"/>
</dbReference>
<dbReference type="Proteomes" id="UP000335636">
    <property type="component" value="Unassembled WGS sequence"/>
</dbReference>
<evidence type="ECO:0000256" key="1">
    <source>
        <dbReference type="SAM" id="MobiDB-lite"/>
    </source>
</evidence>
<reference evidence="3 4" key="1">
    <citation type="submission" date="2019-04" db="EMBL/GenBank/DDBJ databases">
        <authorList>
            <person name="Alioto T."/>
            <person name="Alioto T."/>
        </authorList>
    </citation>
    <scope>NUCLEOTIDE SEQUENCE [LARGE SCALE GENOMIC DNA]</scope>
</reference>
<evidence type="ECO:0000313" key="4">
    <source>
        <dbReference type="Proteomes" id="UP000335636"/>
    </source>
</evidence>
<keyword evidence="4" id="KW-1185">Reference proteome</keyword>
<evidence type="ECO:0000313" key="2">
    <source>
        <dbReference type="EMBL" id="KAF7463319.1"/>
    </source>
</evidence>
<organism evidence="3 4">
    <name type="scientific">Marmota monax</name>
    <name type="common">Woodchuck</name>
    <dbReference type="NCBI Taxonomy" id="9995"/>
    <lineage>
        <taxon>Eukaryota</taxon>
        <taxon>Metazoa</taxon>
        <taxon>Chordata</taxon>
        <taxon>Craniata</taxon>
        <taxon>Vertebrata</taxon>
        <taxon>Euteleostomi</taxon>
        <taxon>Mammalia</taxon>
        <taxon>Eutheria</taxon>
        <taxon>Euarchontoglires</taxon>
        <taxon>Glires</taxon>
        <taxon>Rodentia</taxon>
        <taxon>Sciuromorpha</taxon>
        <taxon>Sciuridae</taxon>
        <taxon>Xerinae</taxon>
        <taxon>Marmotini</taxon>
        <taxon>Marmota</taxon>
    </lineage>
</organism>
<dbReference type="Proteomes" id="UP000662637">
    <property type="component" value="Unassembled WGS sequence"/>
</dbReference>